<feature type="domain" description="TNase-like" evidence="1">
    <location>
        <begin position="59"/>
        <end position="192"/>
    </location>
</feature>
<sequence>MGMDIAVKAAETSRLPKRNRGAAKGRSVATWLVLAGATLTNLLLWGRATTSAEPCSVEGQENGAVKSVDERLELELDSGDVLKIAGVLPPAPTPTDPDLDAKSRDRLTGWLRGQAVSFHRLDPRPDRWGRAPAVIFATVGTPNAAPVDVGAALLDAGLGRFDPAAGLSPPCRAALLAAEAAARAAALGVWSDPYYSIIAASDRESFREKAGTSVIVEGRVSRVDIGSARTTLFYGPRRNLDFSVTILTRNIKRFESAGLDPAQFSGRLLRVRGLLEMRFGPQIEVSDPDEIELIAQDQDAVATRPPRSRR</sequence>
<protein>
    <recommendedName>
        <fullName evidence="1">TNase-like domain-containing protein</fullName>
    </recommendedName>
</protein>
<accession>Q2VNL7</accession>
<dbReference type="SMART" id="SM00318">
    <property type="entry name" value="SNc"/>
    <property type="match status" value="1"/>
</dbReference>
<organism evidence="2">
    <name type="scientific">Methylocapsa acidiphila</name>
    <dbReference type="NCBI Taxonomy" id="133552"/>
    <lineage>
        <taxon>Bacteria</taxon>
        <taxon>Pseudomonadati</taxon>
        <taxon>Pseudomonadota</taxon>
        <taxon>Alphaproteobacteria</taxon>
        <taxon>Hyphomicrobiales</taxon>
        <taxon>Beijerinckiaceae</taxon>
        <taxon>Methylocapsa</taxon>
    </lineage>
</organism>
<evidence type="ECO:0000313" key="2">
    <source>
        <dbReference type="EMBL" id="CAJ01615.1"/>
    </source>
</evidence>
<dbReference type="InterPro" id="IPR016071">
    <property type="entry name" value="Staphylococal_nuclease_OB-fold"/>
</dbReference>
<dbReference type="Gene3D" id="2.40.50.90">
    <property type="match status" value="1"/>
</dbReference>
<evidence type="ECO:0000259" key="1">
    <source>
        <dbReference type="SMART" id="SM00318"/>
    </source>
</evidence>
<name>Q2VNL7_METAI</name>
<proteinExistence type="predicted"/>
<dbReference type="SUPFAM" id="SSF50199">
    <property type="entry name" value="Staphylococcal nuclease"/>
    <property type="match status" value="1"/>
</dbReference>
<dbReference type="InterPro" id="IPR035437">
    <property type="entry name" value="SNase_OB-fold_sf"/>
</dbReference>
<dbReference type="AlphaFoldDB" id="Q2VNL7"/>
<gene>
    <name evidence="2" type="ORF">orf55</name>
</gene>
<reference evidence="2" key="1">
    <citation type="submission" date="2005-06" db="EMBL/GenBank/DDBJ databases">
        <title>First Genome Data from Uncultured Upland Soil Cluster a Methanotrophs Provide Further Evidence for a Close Phylogenetic Relationship to Methylocapsa acidiphila B2 and High-Affinity Methanotrophy Based on pMMO.</title>
        <authorList>
            <person name="Ricke P."/>
            <person name="Kube M."/>
            <person name="Nakagawa S."/>
            <person name="Erkel C."/>
            <person name="Reinhardt R."/>
            <person name="Liesack W."/>
        </authorList>
    </citation>
    <scope>NUCLEOTIDE SEQUENCE</scope>
</reference>
<dbReference type="EMBL" id="CT005238">
    <property type="protein sequence ID" value="CAJ01615.1"/>
    <property type="molecule type" value="Genomic_DNA"/>
</dbReference>